<comment type="caution">
    <text evidence="1">The sequence shown here is derived from an EMBL/GenBank/DDBJ whole genome shotgun (WGS) entry which is preliminary data.</text>
</comment>
<dbReference type="EMBL" id="MU150361">
    <property type="protein sequence ID" value="KAF9457717.1"/>
    <property type="molecule type" value="Genomic_DNA"/>
</dbReference>
<accession>A0A9P6C9Z6</accession>
<gene>
    <name evidence="1" type="ORF">BDZ94DRAFT_1272540</name>
</gene>
<name>A0A9P6C9Z6_9AGAR</name>
<protein>
    <recommendedName>
        <fullName evidence="3">F-box domain-containing protein</fullName>
    </recommendedName>
</protein>
<dbReference type="AlphaFoldDB" id="A0A9P6C9Z6"/>
<dbReference type="Gene3D" id="3.80.10.10">
    <property type="entry name" value="Ribonuclease Inhibitor"/>
    <property type="match status" value="1"/>
</dbReference>
<evidence type="ECO:0008006" key="3">
    <source>
        <dbReference type="Google" id="ProtNLM"/>
    </source>
</evidence>
<reference evidence="1" key="1">
    <citation type="submission" date="2020-11" db="EMBL/GenBank/DDBJ databases">
        <authorList>
            <consortium name="DOE Joint Genome Institute"/>
            <person name="Ahrendt S."/>
            <person name="Riley R."/>
            <person name="Andreopoulos W."/>
            <person name="Labutti K."/>
            <person name="Pangilinan J."/>
            <person name="Ruiz-Duenas F.J."/>
            <person name="Barrasa J.M."/>
            <person name="Sanchez-Garcia M."/>
            <person name="Camarero S."/>
            <person name="Miyauchi S."/>
            <person name="Serrano A."/>
            <person name="Linde D."/>
            <person name="Babiker R."/>
            <person name="Drula E."/>
            <person name="Ayuso-Fernandez I."/>
            <person name="Pacheco R."/>
            <person name="Padilla G."/>
            <person name="Ferreira P."/>
            <person name="Barriuso J."/>
            <person name="Kellner H."/>
            <person name="Castanera R."/>
            <person name="Alfaro M."/>
            <person name="Ramirez L."/>
            <person name="Pisabarro A.G."/>
            <person name="Kuo A."/>
            <person name="Tritt A."/>
            <person name="Lipzen A."/>
            <person name="He G."/>
            <person name="Yan M."/>
            <person name="Ng V."/>
            <person name="Cullen D."/>
            <person name="Martin F."/>
            <person name="Rosso M.-N."/>
            <person name="Henrissat B."/>
            <person name="Hibbett D."/>
            <person name="Martinez A.T."/>
            <person name="Grigoriev I.V."/>
        </authorList>
    </citation>
    <scope>NUCLEOTIDE SEQUENCE</scope>
    <source>
        <strain evidence="1">CBS 247.69</strain>
    </source>
</reference>
<dbReference type="SUPFAM" id="SSF52058">
    <property type="entry name" value="L domain-like"/>
    <property type="match status" value="1"/>
</dbReference>
<proteinExistence type="predicted"/>
<evidence type="ECO:0000313" key="1">
    <source>
        <dbReference type="EMBL" id="KAF9457717.1"/>
    </source>
</evidence>
<dbReference type="InterPro" id="IPR032675">
    <property type="entry name" value="LRR_dom_sf"/>
</dbReference>
<sequence>MSGPQRYDRVRCLDTVLPVQPPNIRPISVKTLTVQDLPPELIQKIIYFFLEDLPDVTMLPLESGSRHPRLQITHVCSTWRAVSFSIYDFWELAIPGNRSSPGSINLAKSWLLQIPGSRLSLTIMVGGTRGNPSSSLEDLVVPYSHRFRKLSVPVTASELGKLLCLPQSSFCSLEILNLQFIGSEHSINNVGSPFINAPLLRELSLTLDHELQIKAHFPWTQLTKVSVVCSRLDPTDYLSILSNGFSLTHLSLSFISAIDSETETRITTLQSHPLCLPKVKKLHLDFNCSHPGPLLISLELPSLTHLTLGSLSLIHWARVSHRRFFESFASCLEYFETNNSYMFVELDDTILSWMPNLHSLILRRDYRLTSATLQRIGTGELLPKVEHLEFSVRDVSLVVRMLSERQRLSQSLGNPPTSIKKIKVFARTWQVDDEYWKLRAQGVEIQLARI</sequence>
<evidence type="ECO:0000313" key="2">
    <source>
        <dbReference type="Proteomes" id="UP000807353"/>
    </source>
</evidence>
<dbReference type="Proteomes" id="UP000807353">
    <property type="component" value="Unassembled WGS sequence"/>
</dbReference>
<dbReference type="OrthoDB" id="3139566at2759"/>
<organism evidence="1 2">
    <name type="scientific">Collybia nuda</name>
    <dbReference type="NCBI Taxonomy" id="64659"/>
    <lineage>
        <taxon>Eukaryota</taxon>
        <taxon>Fungi</taxon>
        <taxon>Dikarya</taxon>
        <taxon>Basidiomycota</taxon>
        <taxon>Agaricomycotina</taxon>
        <taxon>Agaricomycetes</taxon>
        <taxon>Agaricomycetidae</taxon>
        <taxon>Agaricales</taxon>
        <taxon>Tricholomatineae</taxon>
        <taxon>Clitocybaceae</taxon>
        <taxon>Collybia</taxon>
    </lineage>
</organism>
<keyword evidence="2" id="KW-1185">Reference proteome</keyword>